<name>A0A4C1V8M8_EUMVA</name>
<accession>A0A4C1V8M8</accession>
<evidence type="ECO:0000313" key="2">
    <source>
        <dbReference type="EMBL" id="GBP35059.1"/>
    </source>
</evidence>
<keyword evidence="3" id="KW-1185">Reference proteome</keyword>
<sequence length="108" mass="11687">MRVRTPPRRAGVTYQCRVLESPACAGREKADIERGGGRGPGGRGPVCRVHALQRLAAPQGHRGRCALHRPARPSLHVTRAPPRARAARLARRPARRQSSAASARPPLL</sequence>
<organism evidence="2 3">
    <name type="scientific">Eumeta variegata</name>
    <name type="common">Bagworm moth</name>
    <name type="synonym">Eumeta japonica</name>
    <dbReference type="NCBI Taxonomy" id="151549"/>
    <lineage>
        <taxon>Eukaryota</taxon>
        <taxon>Metazoa</taxon>
        <taxon>Ecdysozoa</taxon>
        <taxon>Arthropoda</taxon>
        <taxon>Hexapoda</taxon>
        <taxon>Insecta</taxon>
        <taxon>Pterygota</taxon>
        <taxon>Neoptera</taxon>
        <taxon>Endopterygota</taxon>
        <taxon>Lepidoptera</taxon>
        <taxon>Glossata</taxon>
        <taxon>Ditrysia</taxon>
        <taxon>Tineoidea</taxon>
        <taxon>Psychidae</taxon>
        <taxon>Oiketicinae</taxon>
        <taxon>Eumeta</taxon>
    </lineage>
</organism>
<dbReference type="EMBL" id="BGZK01000298">
    <property type="protein sequence ID" value="GBP35059.1"/>
    <property type="molecule type" value="Genomic_DNA"/>
</dbReference>
<comment type="caution">
    <text evidence="2">The sequence shown here is derived from an EMBL/GenBank/DDBJ whole genome shotgun (WGS) entry which is preliminary data.</text>
</comment>
<protein>
    <submittedName>
        <fullName evidence="2">Uncharacterized protein</fullName>
    </submittedName>
</protein>
<evidence type="ECO:0000313" key="3">
    <source>
        <dbReference type="Proteomes" id="UP000299102"/>
    </source>
</evidence>
<reference evidence="2 3" key="1">
    <citation type="journal article" date="2019" name="Commun. Biol.">
        <title>The bagworm genome reveals a unique fibroin gene that provides high tensile strength.</title>
        <authorList>
            <person name="Kono N."/>
            <person name="Nakamura H."/>
            <person name="Ohtoshi R."/>
            <person name="Tomita M."/>
            <person name="Numata K."/>
            <person name="Arakawa K."/>
        </authorList>
    </citation>
    <scope>NUCLEOTIDE SEQUENCE [LARGE SCALE GENOMIC DNA]</scope>
</reference>
<feature type="compositionally biased region" description="Low complexity" evidence="1">
    <location>
        <begin position="96"/>
        <end position="108"/>
    </location>
</feature>
<dbReference type="Proteomes" id="UP000299102">
    <property type="component" value="Unassembled WGS sequence"/>
</dbReference>
<dbReference type="AlphaFoldDB" id="A0A4C1V8M8"/>
<feature type="region of interest" description="Disordered" evidence="1">
    <location>
        <begin position="68"/>
        <end position="108"/>
    </location>
</feature>
<feature type="compositionally biased region" description="Basic residues" evidence="1">
    <location>
        <begin position="85"/>
        <end position="95"/>
    </location>
</feature>
<evidence type="ECO:0000256" key="1">
    <source>
        <dbReference type="SAM" id="MobiDB-lite"/>
    </source>
</evidence>
<proteinExistence type="predicted"/>
<gene>
    <name evidence="2" type="ORF">EVAR_75262_1</name>
</gene>